<evidence type="ECO:0000313" key="12">
    <source>
        <dbReference type="Proteomes" id="UP000653343"/>
    </source>
</evidence>
<dbReference type="RefSeq" id="WP_189357959.1">
    <property type="nucleotide sequence ID" value="NZ_BMYU01000008.1"/>
</dbReference>
<organism evidence="11 12">
    <name type="scientific">Undibacterium squillarum</name>
    <dbReference type="NCBI Taxonomy" id="1131567"/>
    <lineage>
        <taxon>Bacteria</taxon>
        <taxon>Pseudomonadati</taxon>
        <taxon>Pseudomonadota</taxon>
        <taxon>Betaproteobacteria</taxon>
        <taxon>Burkholderiales</taxon>
        <taxon>Oxalobacteraceae</taxon>
        <taxon>Undibacterium</taxon>
    </lineage>
</organism>
<comment type="catalytic activity">
    <reaction evidence="1">
        <text>inosine + phosphate = alpha-D-ribose 1-phosphate + hypoxanthine</text>
        <dbReference type="Rhea" id="RHEA:27646"/>
        <dbReference type="ChEBI" id="CHEBI:17368"/>
        <dbReference type="ChEBI" id="CHEBI:17596"/>
        <dbReference type="ChEBI" id="CHEBI:43474"/>
        <dbReference type="ChEBI" id="CHEBI:57720"/>
        <dbReference type="EC" id="2.4.2.1"/>
    </reaction>
    <physiologicalReaction direction="left-to-right" evidence="1">
        <dbReference type="Rhea" id="RHEA:27647"/>
    </physiologicalReaction>
</comment>
<evidence type="ECO:0000256" key="1">
    <source>
        <dbReference type="ARBA" id="ARBA00000553"/>
    </source>
</evidence>
<keyword evidence="12" id="KW-1185">Reference proteome</keyword>
<dbReference type="Gene3D" id="3.60.140.10">
    <property type="entry name" value="CNF1/YfiH-like putative cysteine hydrolases"/>
    <property type="match status" value="1"/>
</dbReference>
<evidence type="ECO:0000313" key="11">
    <source>
        <dbReference type="EMBL" id="GGX48785.1"/>
    </source>
</evidence>
<accession>A0ABQ2Y1V3</accession>
<sequence length="260" mass="27522">MAQPLPPVVFPEDWDAKPASVCAGFTTRSGGYSQGPFAAANGRGGLNLGDHVGDDVSHVDQNRRELFAAIHHDVIFLSQVHGILVADASRLIGNTQADAVISDQPGKVCAVLTADCLPVLFSDADGKVVGAAHAGWRGLAGGVLEATAEAMRAKGAGEIVAWLGPAIGPDRFEVGQEVVQIFTDIDNAALNCFVKMQNGKEGKYLADIFGLAKRRLAACGVRQVSGGGLCTVSDAQNFYSYRRDHQTGRMASFIFRRPEL</sequence>
<keyword evidence="4" id="KW-0479">Metal-binding</keyword>
<gene>
    <name evidence="11" type="ORF">GCM10010946_29160</name>
</gene>
<evidence type="ECO:0000256" key="3">
    <source>
        <dbReference type="ARBA" id="ARBA00022679"/>
    </source>
</evidence>
<dbReference type="CDD" id="cd16833">
    <property type="entry name" value="YfiH"/>
    <property type="match status" value="1"/>
</dbReference>
<evidence type="ECO:0000256" key="4">
    <source>
        <dbReference type="ARBA" id="ARBA00022723"/>
    </source>
</evidence>
<evidence type="ECO:0000256" key="7">
    <source>
        <dbReference type="ARBA" id="ARBA00047989"/>
    </source>
</evidence>
<reference evidence="12" key="1">
    <citation type="journal article" date="2019" name="Int. J. Syst. Evol. Microbiol.">
        <title>The Global Catalogue of Microorganisms (GCM) 10K type strain sequencing project: providing services to taxonomists for standard genome sequencing and annotation.</title>
        <authorList>
            <consortium name="The Broad Institute Genomics Platform"/>
            <consortium name="The Broad Institute Genome Sequencing Center for Infectious Disease"/>
            <person name="Wu L."/>
            <person name="Ma J."/>
        </authorList>
    </citation>
    <scope>NUCLEOTIDE SEQUENCE [LARGE SCALE GENOMIC DNA]</scope>
    <source>
        <strain evidence="12">KCTC 23917</strain>
    </source>
</reference>
<comment type="catalytic activity">
    <reaction evidence="7">
        <text>adenosine + H2O + H(+) = inosine + NH4(+)</text>
        <dbReference type="Rhea" id="RHEA:24408"/>
        <dbReference type="ChEBI" id="CHEBI:15377"/>
        <dbReference type="ChEBI" id="CHEBI:15378"/>
        <dbReference type="ChEBI" id="CHEBI:16335"/>
        <dbReference type="ChEBI" id="CHEBI:17596"/>
        <dbReference type="ChEBI" id="CHEBI:28938"/>
        <dbReference type="EC" id="3.5.4.4"/>
    </reaction>
    <physiologicalReaction direction="left-to-right" evidence="7">
        <dbReference type="Rhea" id="RHEA:24409"/>
    </physiologicalReaction>
</comment>
<evidence type="ECO:0000256" key="9">
    <source>
        <dbReference type="ARBA" id="ARBA00049893"/>
    </source>
</evidence>
<dbReference type="PANTHER" id="PTHR30616">
    <property type="entry name" value="UNCHARACTERIZED PROTEIN YFIH"/>
    <property type="match status" value="1"/>
</dbReference>
<keyword evidence="6" id="KW-0862">Zinc</keyword>
<evidence type="ECO:0000256" key="6">
    <source>
        <dbReference type="ARBA" id="ARBA00022833"/>
    </source>
</evidence>
<evidence type="ECO:0000256" key="2">
    <source>
        <dbReference type="ARBA" id="ARBA00007353"/>
    </source>
</evidence>
<dbReference type="InterPro" id="IPR038371">
    <property type="entry name" value="Cu_polyphenol_OxRdtase_sf"/>
</dbReference>
<evidence type="ECO:0000256" key="5">
    <source>
        <dbReference type="ARBA" id="ARBA00022801"/>
    </source>
</evidence>
<dbReference type="Proteomes" id="UP000653343">
    <property type="component" value="Unassembled WGS sequence"/>
</dbReference>
<evidence type="ECO:0000256" key="8">
    <source>
        <dbReference type="ARBA" id="ARBA00048968"/>
    </source>
</evidence>
<comment type="caution">
    <text evidence="11">The sequence shown here is derived from an EMBL/GenBank/DDBJ whole genome shotgun (WGS) entry which is preliminary data.</text>
</comment>
<dbReference type="PANTHER" id="PTHR30616:SF2">
    <property type="entry name" value="PURINE NUCLEOSIDE PHOSPHORYLASE LACC1"/>
    <property type="match status" value="1"/>
</dbReference>
<keyword evidence="3" id="KW-0808">Transferase</keyword>
<protein>
    <recommendedName>
        <fullName evidence="10">Purine nucleoside phosphorylase</fullName>
    </recommendedName>
</protein>
<dbReference type="InterPro" id="IPR003730">
    <property type="entry name" value="Cu_polyphenol_OxRdtase"/>
</dbReference>
<comment type="catalytic activity">
    <reaction evidence="9">
        <text>S-methyl-5'-thioadenosine + phosphate = 5-(methylsulfanyl)-alpha-D-ribose 1-phosphate + adenine</text>
        <dbReference type="Rhea" id="RHEA:11852"/>
        <dbReference type="ChEBI" id="CHEBI:16708"/>
        <dbReference type="ChEBI" id="CHEBI:17509"/>
        <dbReference type="ChEBI" id="CHEBI:43474"/>
        <dbReference type="ChEBI" id="CHEBI:58533"/>
        <dbReference type="EC" id="2.4.2.28"/>
    </reaction>
    <physiologicalReaction direction="left-to-right" evidence="9">
        <dbReference type="Rhea" id="RHEA:11853"/>
    </physiologicalReaction>
</comment>
<proteinExistence type="inferred from homology"/>
<comment type="similarity">
    <text evidence="2 10">Belongs to the purine nucleoside phosphorylase YfiH/LACC1 family.</text>
</comment>
<dbReference type="NCBIfam" id="TIGR00726">
    <property type="entry name" value="peptidoglycan editing factor PgeF"/>
    <property type="match status" value="1"/>
</dbReference>
<keyword evidence="5" id="KW-0378">Hydrolase</keyword>
<dbReference type="EMBL" id="BMYU01000008">
    <property type="protein sequence ID" value="GGX48785.1"/>
    <property type="molecule type" value="Genomic_DNA"/>
</dbReference>
<evidence type="ECO:0000256" key="10">
    <source>
        <dbReference type="RuleBase" id="RU361274"/>
    </source>
</evidence>
<comment type="catalytic activity">
    <reaction evidence="8">
        <text>adenosine + phosphate = alpha-D-ribose 1-phosphate + adenine</text>
        <dbReference type="Rhea" id="RHEA:27642"/>
        <dbReference type="ChEBI" id="CHEBI:16335"/>
        <dbReference type="ChEBI" id="CHEBI:16708"/>
        <dbReference type="ChEBI" id="CHEBI:43474"/>
        <dbReference type="ChEBI" id="CHEBI:57720"/>
        <dbReference type="EC" id="2.4.2.1"/>
    </reaction>
    <physiologicalReaction direction="left-to-right" evidence="8">
        <dbReference type="Rhea" id="RHEA:27643"/>
    </physiologicalReaction>
</comment>
<dbReference type="InterPro" id="IPR011324">
    <property type="entry name" value="Cytotoxic_necrot_fac-like_cat"/>
</dbReference>
<dbReference type="Pfam" id="PF02578">
    <property type="entry name" value="Cu-oxidase_4"/>
    <property type="match status" value="1"/>
</dbReference>
<name>A0ABQ2Y1V3_9BURK</name>
<dbReference type="SUPFAM" id="SSF64438">
    <property type="entry name" value="CNF1/YfiH-like putative cysteine hydrolases"/>
    <property type="match status" value="1"/>
</dbReference>